<dbReference type="FunFam" id="1.20.1250.20:FF:000011">
    <property type="entry name" value="MFS multidrug transporter, putative"/>
    <property type="match status" value="1"/>
</dbReference>
<keyword evidence="2 6" id="KW-0812">Transmembrane</keyword>
<feature type="transmembrane region" description="Helical" evidence="6">
    <location>
        <begin position="235"/>
        <end position="256"/>
    </location>
</feature>
<accession>A0A1L0BFB2</accession>
<keyword evidence="4 6" id="KW-0472">Membrane</keyword>
<feature type="domain" description="Major facilitator superfamily (MFS) profile" evidence="7">
    <location>
        <begin position="200"/>
        <end position="635"/>
    </location>
</feature>
<dbReference type="PROSITE" id="PS50850">
    <property type="entry name" value="MFS"/>
    <property type="match status" value="1"/>
</dbReference>
<feature type="compositionally biased region" description="Low complexity" evidence="5">
    <location>
        <begin position="51"/>
        <end position="61"/>
    </location>
</feature>
<dbReference type="STRING" id="45354.A0A1L0BFB2"/>
<dbReference type="Proteomes" id="UP000182259">
    <property type="component" value="Chromosome I"/>
</dbReference>
<dbReference type="Gene3D" id="1.20.1250.20">
    <property type="entry name" value="MFS general substrate transporter like domains"/>
    <property type="match status" value="1"/>
</dbReference>
<evidence type="ECO:0000256" key="6">
    <source>
        <dbReference type="SAM" id="Phobius"/>
    </source>
</evidence>
<dbReference type="SUPFAM" id="SSF103473">
    <property type="entry name" value="MFS general substrate transporter"/>
    <property type="match status" value="1"/>
</dbReference>
<feature type="transmembrane region" description="Helical" evidence="6">
    <location>
        <begin position="295"/>
        <end position="316"/>
    </location>
</feature>
<evidence type="ECO:0000256" key="4">
    <source>
        <dbReference type="ARBA" id="ARBA00023136"/>
    </source>
</evidence>
<feature type="transmembrane region" description="Helical" evidence="6">
    <location>
        <begin position="473"/>
        <end position="493"/>
    </location>
</feature>
<dbReference type="GO" id="GO:0022857">
    <property type="term" value="F:transmembrane transporter activity"/>
    <property type="evidence" value="ECO:0007669"/>
    <property type="project" value="InterPro"/>
</dbReference>
<keyword evidence="3 6" id="KW-1133">Transmembrane helix</keyword>
<dbReference type="PANTHER" id="PTHR23502:SF60">
    <property type="entry name" value="MAJOR FACILITATOR SUPERFAMILY (MFS) PROFILE DOMAIN-CONTAINING PROTEIN-RELATED"/>
    <property type="match status" value="1"/>
</dbReference>
<dbReference type="Proteomes" id="UP000182334">
    <property type="component" value="Chromosome I"/>
</dbReference>
<evidence type="ECO:0000313" key="8">
    <source>
        <dbReference type="EMBL" id="SGZ47742.1"/>
    </source>
</evidence>
<dbReference type="InterPro" id="IPR036259">
    <property type="entry name" value="MFS_trans_sf"/>
</dbReference>
<evidence type="ECO:0000313" key="11">
    <source>
        <dbReference type="Proteomes" id="UP000182334"/>
    </source>
</evidence>
<dbReference type="InterPro" id="IPR020846">
    <property type="entry name" value="MFS_dom"/>
</dbReference>
<feature type="compositionally biased region" description="Basic and acidic residues" evidence="5">
    <location>
        <begin position="677"/>
        <end position="707"/>
    </location>
</feature>
<feature type="transmembrane region" description="Helical" evidence="6">
    <location>
        <begin position="514"/>
        <end position="533"/>
    </location>
</feature>
<evidence type="ECO:0000259" key="7">
    <source>
        <dbReference type="PROSITE" id="PS50850"/>
    </source>
</evidence>
<evidence type="ECO:0000256" key="2">
    <source>
        <dbReference type="ARBA" id="ARBA00022692"/>
    </source>
</evidence>
<feature type="transmembrane region" description="Helical" evidence="6">
    <location>
        <begin position="268"/>
        <end position="289"/>
    </location>
</feature>
<dbReference type="Pfam" id="PF07690">
    <property type="entry name" value="MFS_1"/>
    <property type="match status" value="1"/>
</dbReference>
<feature type="region of interest" description="Disordered" evidence="5">
    <location>
        <begin position="671"/>
        <end position="707"/>
    </location>
</feature>
<dbReference type="OrthoDB" id="3936150at2759"/>
<protein>
    <submittedName>
        <fullName evidence="8">CIC11C00000003279</fullName>
    </submittedName>
    <submittedName>
        <fullName evidence="9">CIC11C00000004942</fullName>
    </submittedName>
</protein>
<reference evidence="10 11" key="1">
    <citation type="submission" date="2016-10" db="EMBL/GenBank/DDBJ databases">
        <authorList>
            <person name="de Groot N.N."/>
        </authorList>
    </citation>
    <scope>NUCLEOTIDE SEQUENCE [LARGE SCALE GENOMIC DNA]</scope>
    <source>
        <strain evidence="8 11">CBS 141442</strain>
        <strain evidence="9 10">PYCC 4715</strain>
    </source>
</reference>
<feature type="transmembrane region" description="Helical" evidence="6">
    <location>
        <begin position="434"/>
        <end position="453"/>
    </location>
</feature>
<feature type="region of interest" description="Disordered" evidence="5">
    <location>
        <begin position="1"/>
        <end position="61"/>
    </location>
</feature>
<feature type="transmembrane region" description="Helical" evidence="6">
    <location>
        <begin position="607"/>
        <end position="631"/>
    </location>
</feature>
<evidence type="ECO:0000256" key="1">
    <source>
        <dbReference type="ARBA" id="ARBA00004141"/>
    </source>
</evidence>
<feature type="transmembrane region" description="Helical" evidence="6">
    <location>
        <begin position="328"/>
        <end position="353"/>
    </location>
</feature>
<gene>
    <name evidence="9" type="ORF">SAMEA4029009_CIC11G00000004942</name>
    <name evidence="8" type="ORF">SAMEA4029010_CIC11G00000003279</name>
</gene>
<evidence type="ECO:0000256" key="3">
    <source>
        <dbReference type="ARBA" id="ARBA00022989"/>
    </source>
</evidence>
<keyword evidence="11" id="KW-1185">Reference proteome</keyword>
<organism evidence="9 10">
    <name type="scientific">Sungouiella intermedia</name>
    <dbReference type="NCBI Taxonomy" id="45354"/>
    <lineage>
        <taxon>Eukaryota</taxon>
        <taxon>Fungi</taxon>
        <taxon>Dikarya</taxon>
        <taxon>Ascomycota</taxon>
        <taxon>Saccharomycotina</taxon>
        <taxon>Pichiomycetes</taxon>
        <taxon>Metschnikowiaceae</taxon>
        <taxon>Sungouiella</taxon>
    </lineage>
</organism>
<dbReference type="AlphaFoldDB" id="A0A1L0BFB2"/>
<feature type="compositionally biased region" description="Low complexity" evidence="5">
    <location>
        <begin position="15"/>
        <end position="28"/>
    </location>
</feature>
<name>A0A1L0BFB2_9ASCO</name>
<dbReference type="InterPro" id="IPR011701">
    <property type="entry name" value="MFS"/>
</dbReference>
<comment type="subcellular location">
    <subcellularLocation>
        <location evidence="1">Membrane</location>
        <topology evidence="1">Multi-pass membrane protein</topology>
    </subcellularLocation>
</comment>
<evidence type="ECO:0000313" key="10">
    <source>
        <dbReference type="Proteomes" id="UP000182259"/>
    </source>
</evidence>
<proteinExistence type="predicted"/>
<evidence type="ECO:0000256" key="5">
    <source>
        <dbReference type="SAM" id="MobiDB-lite"/>
    </source>
</evidence>
<feature type="transmembrane region" description="Helical" evidence="6">
    <location>
        <begin position="539"/>
        <end position="561"/>
    </location>
</feature>
<dbReference type="EMBL" id="LT635764">
    <property type="protein sequence ID" value="SGZ48959.1"/>
    <property type="molecule type" value="Genomic_DNA"/>
</dbReference>
<feature type="transmembrane region" description="Helical" evidence="6">
    <location>
        <begin position="573"/>
        <end position="595"/>
    </location>
</feature>
<dbReference type="EMBL" id="LT635756">
    <property type="protein sequence ID" value="SGZ47742.1"/>
    <property type="molecule type" value="Genomic_DNA"/>
</dbReference>
<feature type="transmembrane region" description="Helical" evidence="6">
    <location>
        <begin position="359"/>
        <end position="377"/>
    </location>
</feature>
<evidence type="ECO:0000313" key="9">
    <source>
        <dbReference type="EMBL" id="SGZ48959.1"/>
    </source>
</evidence>
<sequence>MSQHKLPLSLDTYDSRNSLSSNDSNESLPGQAEPLAFHAPTNDDVQLTPQSLRSSGSSSRLATTLGDLRRTLSGASSFQTAPMSRVSTRASGSYSVREIYGDMGNNDIQLRRTATRTTILDSLAQKVARSRDAYRSEDHELALEKDDDPSNFYEKLPDTSVPAKDYGGEYTTIDPELVTWDGPDDPNNPRNWPNGQRMFQTFLVSLYTLISPMSSSILSPAMTEISESLGITKQVILSLCVSIMVLAWAIGPLIIAPISESDRVGRKSVLNLSIWIVAVFNLVCGFAKTPAQLCVFRFLGGLGGCASLNVGAGTLADLWNDNERQYAMAAYSLGPTLGPVLAPIISSFIVTGLDWHWCFYILAIFNFIVAAVGTVFFKETYSPRLLKLKANRLRKETGNSHLHTIYEIADGETAMEKMLVTVLRPISLIIGHPMVFGLGSFMAFTYGFMYLFIVTFPSVFKGTYGFSTNIAGLMYIPLGLGFLIGTVFWSVMIENIYNRLKAKNGGVAKPEYRLPCLCFCGIGIPVGLIWYGWSAQKHLHWIMPCIGLAIFAFSLVAVFQTIQNYLIDMNNRFAASSVAAAAVFRSSFGFSFPLFAPAMYEKLHYGWGNTMCAFIGLALGLPFPLFCLAYGERLRNWANRRFDKKQAERDQRNLERLKKINEKEYMRRVGENGTLELGDRDSELERRDSKLDERNVSELERRDKESA</sequence>
<dbReference type="GO" id="GO:0016020">
    <property type="term" value="C:membrane"/>
    <property type="evidence" value="ECO:0007669"/>
    <property type="project" value="UniProtKB-SubCell"/>
</dbReference>
<dbReference type="PANTHER" id="PTHR23502">
    <property type="entry name" value="MAJOR FACILITATOR SUPERFAMILY"/>
    <property type="match status" value="1"/>
</dbReference>
<dbReference type="CDD" id="cd17323">
    <property type="entry name" value="MFS_Tpo1_MDR_like"/>
    <property type="match status" value="1"/>
</dbReference>